<dbReference type="GO" id="GO:0046052">
    <property type="term" value="P:UTP catabolic process"/>
    <property type="evidence" value="ECO:0007669"/>
    <property type="project" value="TreeGrafter"/>
</dbReference>
<feature type="coiled-coil region" evidence="5">
    <location>
        <begin position="169"/>
        <end position="196"/>
    </location>
</feature>
<keyword evidence="5" id="KW-0175">Coiled coil</keyword>
<dbReference type="GO" id="GO:0006950">
    <property type="term" value="P:response to stress"/>
    <property type="evidence" value="ECO:0007669"/>
    <property type="project" value="UniProtKB-ARBA"/>
</dbReference>
<protein>
    <recommendedName>
        <fullName evidence="4">Nucleoside triphosphate pyrophosphohydrolase</fullName>
        <ecNumber evidence="3">3.6.1.8</ecNumber>
    </recommendedName>
</protein>
<evidence type="ECO:0000256" key="4">
    <source>
        <dbReference type="ARBA" id="ARBA00074799"/>
    </source>
</evidence>
<comment type="similarity">
    <text evidence="2">Belongs to the nucleoside triphosphate pyrophosphohydrolase family.</text>
</comment>
<evidence type="ECO:0000256" key="3">
    <source>
        <dbReference type="ARBA" id="ARBA00066372"/>
    </source>
</evidence>
<dbReference type="PANTHER" id="PTHR30522:SF0">
    <property type="entry name" value="NUCLEOSIDE TRIPHOSPHATE PYROPHOSPHOHYDROLASE"/>
    <property type="match status" value="1"/>
</dbReference>
<reference evidence="8" key="1">
    <citation type="submission" date="2018-05" db="EMBL/GenBank/DDBJ databases">
        <authorList>
            <person name="Li X."/>
        </authorList>
    </citation>
    <scope>NUCLEOTIDE SEQUENCE [LARGE SCALE GENOMIC DNA]</scope>
    <source>
        <strain evidence="8">HKS-05</strain>
    </source>
</reference>
<dbReference type="GO" id="GO:0006203">
    <property type="term" value="P:dGTP catabolic process"/>
    <property type="evidence" value="ECO:0007669"/>
    <property type="project" value="TreeGrafter"/>
</dbReference>
<gene>
    <name evidence="7" type="ORF">DJ021_15810</name>
</gene>
<dbReference type="Pfam" id="PF03819">
    <property type="entry name" value="MazG"/>
    <property type="match status" value="2"/>
</dbReference>
<comment type="catalytic activity">
    <reaction evidence="1">
        <text>ATP + H2O = AMP + diphosphate + H(+)</text>
        <dbReference type="Rhea" id="RHEA:14245"/>
        <dbReference type="ChEBI" id="CHEBI:15377"/>
        <dbReference type="ChEBI" id="CHEBI:15378"/>
        <dbReference type="ChEBI" id="CHEBI:30616"/>
        <dbReference type="ChEBI" id="CHEBI:33019"/>
        <dbReference type="ChEBI" id="CHEBI:456215"/>
        <dbReference type="EC" id="3.6.1.8"/>
    </reaction>
</comment>
<dbReference type="NCBIfam" id="TIGR00444">
    <property type="entry name" value="mazG"/>
    <property type="match status" value="1"/>
</dbReference>
<dbReference type="OrthoDB" id="9808939at2"/>
<name>A0A328B2M5_9CAUL</name>
<evidence type="ECO:0000256" key="5">
    <source>
        <dbReference type="SAM" id="Coils"/>
    </source>
</evidence>
<dbReference type="InterPro" id="IPR048015">
    <property type="entry name" value="NTP-PPase_MazG-like_N"/>
</dbReference>
<dbReference type="CDD" id="cd11528">
    <property type="entry name" value="NTP-PPase_MazG_Nterm"/>
    <property type="match status" value="1"/>
</dbReference>
<dbReference type="FunFam" id="1.10.287.1080:FF:000001">
    <property type="entry name" value="Nucleoside triphosphate pyrophosphohydrolase"/>
    <property type="match status" value="1"/>
</dbReference>
<dbReference type="PANTHER" id="PTHR30522">
    <property type="entry name" value="NUCLEOSIDE TRIPHOSPHATE PYROPHOSPHOHYDROLASE"/>
    <property type="match status" value="1"/>
</dbReference>
<dbReference type="CDD" id="cd11529">
    <property type="entry name" value="NTP-PPase_MazG_Cterm"/>
    <property type="match status" value="1"/>
</dbReference>
<evidence type="ECO:0000313" key="8">
    <source>
        <dbReference type="Proteomes" id="UP000249842"/>
    </source>
</evidence>
<dbReference type="EMBL" id="QFYP01000001">
    <property type="protein sequence ID" value="RAK61169.1"/>
    <property type="molecule type" value="Genomic_DNA"/>
</dbReference>
<dbReference type="GO" id="GO:0046081">
    <property type="term" value="P:dUTP catabolic process"/>
    <property type="evidence" value="ECO:0007669"/>
    <property type="project" value="TreeGrafter"/>
</dbReference>
<organism evidence="7 8">
    <name type="scientific">Phenylobacterium hankyongense</name>
    <dbReference type="NCBI Taxonomy" id="1813876"/>
    <lineage>
        <taxon>Bacteria</taxon>
        <taxon>Pseudomonadati</taxon>
        <taxon>Pseudomonadota</taxon>
        <taxon>Alphaproteobacteria</taxon>
        <taxon>Caulobacterales</taxon>
        <taxon>Caulobacteraceae</taxon>
        <taxon>Phenylobacterium</taxon>
    </lineage>
</organism>
<dbReference type="Gene3D" id="1.10.287.1080">
    <property type="entry name" value="MazG-like"/>
    <property type="match status" value="2"/>
</dbReference>
<accession>A0A328B2M5</accession>
<proteinExistence type="inferred from homology"/>
<dbReference type="InterPro" id="IPR004518">
    <property type="entry name" value="MazG-like_dom"/>
</dbReference>
<keyword evidence="8" id="KW-1185">Reference proteome</keyword>
<dbReference type="EC" id="3.6.1.8" evidence="3"/>
<dbReference type="SUPFAM" id="SSF101386">
    <property type="entry name" value="all-alpha NTP pyrophosphatases"/>
    <property type="match status" value="2"/>
</dbReference>
<dbReference type="GO" id="GO:0047693">
    <property type="term" value="F:ATP diphosphatase activity"/>
    <property type="evidence" value="ECO:0007669"/>
    <property type="project" value="UniProtKB-EC"/>
</dbReference>
<dbReference type="InterPro" id="IPR011551">
    <property type="entry name" value="NTP_PyrPHydrolase_MazG"/>
</dbReference>
<comment type="caution">
    <text evidence="7">The sequence shown here is derived from an EMBL/GenBank/DDBJ whole genome shotgun (WGS) entry which is preliminary data.</text>
</comment>
<dbReference type="AlphaFoldDB" id="A0A328B2M5"/>
<evidence type="ECO:0000256" key="2">
    <source>
        <dbReference type="ARBA" id="ARBA00061115"/>
    </source>
</evidence>
<dbReference type="Proteomes" id="UP000249842">
    <property type="component" value="Unassembled WGS sequence"/>
</dbReference>
<dbReference type="GO" id="GO:0046047">
    <property type="term" value="P:TTP catabolic process"/>
    <property type="evidence" value="ECO:0007669"/>
    <property type="project" value="TreeGrafter"/>
</dbReference>
<dbReference type="NCBIfam" id="NF007113">
    <property type="entry name" value="PRK09562.1"/>
    <property type="match status" value="1"/>
</dbReference>
<evidence type="ECO:0000256" key="1">
    <source>
        <dbReference type="ARBA" id="ARBA00052141"/>
    </source>
</evidence>
<feature type="domain" description="NTP pyrophosphohydrolase MazG-like" evidence="6">
    <location>
        <begin position="173"/>
        <end position="234"/>
    </location>
</feature>
<dbReference type="GO" id="GO:0046076">
    <property type="term" value="P:dTTP catabolic process"/>
    <property type="evidence" value="ECO:0007669"/>
    <property type="project" value="TreeGrafter"/>
</dbReference>
<dbReference type="InterPro" id="IPR048011">
    <property type="entry name" value="NTP-PPase_MazG-like_C"/>
</dbReference>
<keyword evidence="7" id="KW-0378">Hydrolase</keyword>
<evidence type="ECO:0000259" key="6">
    <source>
        <dbReference type="Pfam" id="PF03819"/>
    </source>
</evidence>
<dbReference type="RefSeq" id="WP_111458461.1">
    <property type="nucleotide sequence ID" value="NZ_QFYP01000001.1"/>
</dbReference>
<sequence>MTSSAPPSDLRPIDRLLAIMARLRDPESGCPWDVEQTFATIAPYTVEEAYEVADAIERGDLSDLKEELGDLLLQVVFHSRMAEEQGAFAFEDVARAINDKMIRRHPHVFAQESYASLADQKDGWEALKAAERESKGRNQSLLDDVPVGLPALTRAVKLSKRAAGVGFVWPSAKEVLEKLHEEVEELEAEIAAGDLEKARQEMGDVLFVVANLARTLDVDPEDALRFTNAKFGRRFRYIEERLAARGKTPDQSDLAEMDALWDEAKVAEKA</sequence>
<feature type="domain" description="NTP pyrophosphohydrolase MazG-like" evidence="6">
    <location>
        <begin position="36"/>
        <end position="109"/>
    </location>
</feature>
<dbReference type="GO" id="GO:0046061">
    <property type="term" value="P:dATP catabolic process"/>
    <property type="evidence" value="ECO:0007669"/>
    <property type="project" value="TreeGrafter"/>
</dbReference>
<dbReference type="FunFam" id="1.10.287.1080:FF:000003">
    <property type="entry name" value="Nucleoside triphosphate pyrophosphohydrolase"/>
    <property type="match status" value="1"/>
</dbReference>
<evidence type="ECO:0000313" key="7">
    <source>
        <dbReference type="EMBL" id="RAK61169.1"/>
    </source>
</evidence>